<name>A0ACB0YTB3_MELEN</name>
<evidence type="ECO:0000313" key="2">
    <source>
        <dbReference type="Proteomes" id="UP001497535"/>
    </source>
</evidence>
<comment type="caution">
    <text evidence="1">The sequence shown here is derived from an EMBL/GenBank/DDBJ whole genome shotgun (WGS) entry which is preliminary data.</text>
</comment>
<proteinExistence type="predicted"/>
<gene>
    <name evidence="1" type="ORF">MENTE1834_LOCUS16068</name>
</gene>
<sequence>MYIIKSIRAKTQKKAKKIFSYKNEGDCHQLKNKNSFFLPWILQPKTARGHNGV</sequence>
<reference evidence="1" key="1">
    <citation type="submission" date="2023-11" db="EMBL/GenBank/DDBJ databases">
        <authorList>
            <person name="Poullet M."/>
        </authorList>
    </citation>
    <scope>NUCLEOTIDE SEQUENCE</scope>
    <source>
        <strain evidence="1">E1834</strain>
    </source>
</reference>
<protein>
    <submittedName>
        <fullName evidence="1">Uncharacterized protein</fullName>
    </submittedName>
</protein>
<evidence type="ECO:0000313" key="1">
    <source>
        <dbReference type="EMBL" id="CAK5060854.1"/>
    </source>
</evidence>
<organism evidence="1 2">
    <name type="scientific">Meloidogyne enterolobii</name>
    <name type="common">Root-knot nematode worm</name>
    <name type="synonym">Meloidogyne mayaguensis</name>
    <dbReference type="NCBI Taxonomy" id="390850"/>
    <lineage>
        <taxon>Eukaryota</taxon>
        <taxon>Metazoa</taxon>
        <taxon>Ecdysozoa</taxon>
        <taxon>Nematoda</taxon>
        <taxon>Chromadorea</taxon>
        <taxon>Rhabditida</taxon>
        <taxon>Tylenchina</taxon>
        <taxon>Tylenchomorpha</taxon>
        <taxon>Tylenchoidea</taxon>
        <taxon>Meloidogynidae</taxon>
        <taxon>Meloidogyninae</taxon>
        <taxon>Meloidogyne</taxon>
    </lineage>
</organism>
<dbReference type="EMBL" id="CAVMJV010000018">
    <property type="protein sequence ID" value="CAK5060854.1"/>
    <property type="molecule type" value="Genomic_DNA"/>
</dbReference>
<keyword evidence="2" id="KW-1185">Reference proteome</keyword>
<dbReference type="Proteomes" id="UP001497535">
    <property type="component" value="Unassembled WGS sequence"/>
</dbReference>
<accession>A0ACB0YTB3</accession>